<dbReference type="PROSITE" id="PS01055">
    <property type="entry name" value="DNA_LIGASE_N1"/>
    <property type="match status" value="1"/>
</dbReference>
<dbReference type="SMART" id="SM00532">
    <property type="entry name" value="LIGANc"/>
    <property type="match status" value="1"/>
</dbReference>
<dbReference type="Gene3D" id="1.10.287.610">
    <property type="entry name" value="Helix hairpin bin"/>
    <property type="match status" value="1"/>
</dbReference>
<comment type="caution">
    <text evidence="10">The sequence shown here is derived from an EMBL/GenBank/DDBJ whole genome shotgun (WGS) entry which is preliminary data.</text>
</comment>
<keyword evidence="2" id="KW-0235">DNA replication</keyword>
<proteinExistence type="predicted"/>
<keyword evidence="1 10" id="KW-0436">Ligase</keyword>
<dbReference type="GO" id="GO:0006260">
    <property type="term" value="P:DNA replication"/>
    <property type="evidence" value="ECO:0007669"/>
    <property type="project" value="UniProtKB-KW"/>
</dbReference>
<evidence type="ECO:0000259" key="9">
    <source>
        <dbReference type="SMART" id="SM00532"/>
    </source>
</evidence>
<dbReference type="InterPro" id="IPR013840">
    <property type="entry name" value="DNAligase_N"/>
</dbReference>
<feature type="domain" description="NAD-dependent DNA ligase N-terminal" evidence="9">
    <location>
        <begin position="5"/>
        <end position="182"/>
    </location>
</feature>
<dbReference type="SUPFAM" id="SSF56091">
    <property type="entry name" value="DNA ligase/mRNA capping enzyme, catalytic domain"/>
    <property type="match status" value="1"/>
</dbReference>
<organism evidence="10 11">
    <name type="scientific">Gracilibacillus boraciitolerans JCM 21714</name>
    <dbReference type="NCBI Taxonomy" id="1298598"/>
    <lineage>
        <taxon>Bacteria</taxon>
        <taxon>Bacillati</taxon>
        <taxon>Bacillota</taxon>
        <taxon>Bacilli</taxon>
        <taxon>Bacillales</taxon>
        <taxon>Bacillaceae</taxon>
        <taxon>Gracilibacillus</taxon>
    </lineage>
</organism>
<dbReference type="GO" id="GO:0003911">
    <property type="term" value="F:DNA ligase (NAD+) activity"/>
    <property type="evidence" value="ECO:0007669"/>
    <property type="project" value="InterPro"/>
</dbReference>
<gene>
    <name evidence="10" type="ORF">JCM21714_1291</name>
</gene>
<evidence type="ECO:0000256" key="3">
    <source>
        <dbReference type="ARBA" id="ARBA00022723"/>
    </source>
</evidence>
<dbReference type="GO" id="GO:0046872">
    <property type="term" value="F:metal ion binding"/>
    <property type="evidence" value="ECO:0007669"/>
    <property type="project" value="UniProtKB-KW"/>
</dbReference>
<evidence type="ECO:0000256" key="8">
    <source>
        <dbReference type="ARBA" id="ARBA00023204"/>
    </source>
</evidence>
<dbReference type="GO" id="GO:0006281">
    <property type="term" value="P:DNA repair"/>
    <property type="evidence" value="ECO:0007669"/>
    <property type="project" value="UniProtKB-KW"/>
</dbReference>
<sequence length="182" mass="20543">MTEQEAHQQLTALREELNQYNYEYHVLDNPSVSDAEYDIKMRELKDIEAEFPQLITEESPSQRVGGPPLDAFAKVTHRVPMLSLGNAFNEADLKDFDRRVQEGLATDQVTYVCELKIDGLAISLRYQDGLFVQGATRGDGTTGEDITSNLRTINSIPLRIKDHSSIEVRGGKPSCHKEHLFH</sequence>
<evidence type="ECO:0000256" key="5">
    <source>
        <dbReference type="ARBA" id="ARBA00022833"/>
    </source>
</evidence>
<evidence type="ECO:0000313" key="11">
    <source>
        <dbReference type="Proteomes" id="UP000019102"/>
    </source>
</evidence>
<dbReference type="eggNOG" id="COG0272">
    <property type="taxonomic scope" value="Bacteria"/>
</dbReference>
<dbReference type="Proteomes" id="UP000019102">
    <property type="component" value="Unassembled WGS sequence"/>
</dbReference>
<dbReference type="PANTHER" id="PTHR23389">
    <property type="entry name" value="CHROMOSOME TRANSMISSION FIDELITY FACTOR 18"/>
    <property type="match status" value="1"/>
</dbReference>
<reference evidence="10 11" key="1">
    <citation type="journal article" date="2014" name="Genome Announc.">
        <title>Draft Genome Sequence of the Boron-Tolerant and Moderately Halotolerant Bacterium Gracilibacillus boraciitolerans JCM 21714T.</title>
        <authorList>
            <person name="Ahmed I."/>
            <person name="Oshima K."/>
            <person name="Suda W."/>
            <person name="Kitamura K."/>
            <person name="Iida T."/>
            <person name="Ohmori Y."/>
            <person name="Fujiwara T."/>
            <person name="Hattori M."/>
            <person name="Ohkuma M."/>
        </authorList>
    </citation>
    <scope>NUCLEOTIDE SEQUENCE [LARGE SCALE GENOMIC DNA]</scope>
    <source>
        <strain evidence="10 11">JCM 21714</strain>
    </source>
</reference>
<keyword evidence="5" id="KW-0862">Zinc</keyword>
<keyword evidence="4" id="KW-0227">DNA damage</keyword>
<keyword evidence="6" id="KW-0460">Magnesium</keyword>
<dbReference type="STRING" id="1298598.JCM21714_1291"/>
<evidence type="ECO:0000256" key="4">
    <source>
        <dbReference type="ARBA" id="ARBA00022763"/>
    </source>
</evidence>
<keyword evidence="11" id="KW-1185">Reference proteome</keyword>
<dbReference type="PANTHER" id="PTHR23389:SF9">
    <property type="entry name" value="DNA LIGASE"/>
    <property type="match status" value="1"/>
</dbReference>
<name>W4VGG3_9BACI</name>
<evidence type="ECO:0000256" key="6">
    <source>
        <dbReference type="ARBA" id="ARBA00022842"/>
    </source>
</evidence>
<keyword evidence="3" id="KW-0479">Metal-binding</keyword>
<keyword evidence="7" id="KW-0520">NAD</keyword>
<protein>
    <submittedName>
        <fullName evidence="10">DNA ligase</fullName>
    </submittedName>
</protein>
<dbReference type="EMBL" id="BAVS01000004">
    <property type="protein sequence ID" value="GAE92302.1"/>
    <property type="molecule type" value="Genomic_DNA"/>
</dbReference>
<dbReference type="InterPro" id="IPR018239">
    <property type="entry name" value="DNA_ligase_AS"/>
</dbReference>
<dbReference type="GO" id="GO:0005829">
    <property type="term" value="C:cytosol"/>
    <property type="evidence" value="ECO:0007669"/>
    <property type="project" value="TreeGrafter"/>
</dbReference>
<evidence type="ECO:0000313" key="10">
    <source>
        <dbReference type="EMBL" id="GAE92302.1"/>
    </source>
</evidence>
<accession>W4VGG3</accession>
<evidence type="ECO:0000256" key="7">
    <source>
        <dbReference type="ARBA" id="ARBA00023027"/>
    </source>
</evidence>
<dbReference type="Pfam" id="PF01653">
    <property type="entry name" value="DNA_ligase_aden"/>
    <property type="match status" value="1"/>
</dbReference>
<dbReference type="InterPro" id="IPR013839">
    <property type="entry name" value="DNAligase_adenylation"/>
</dbReference>
<evidence type="ECO:0000256" key="1">
    <source>
        <dbReference type="ARBA" id="ARBA00022598"/>
    </source>
</evidence>
<dbReference type="Gene3D" id="3.30.470.30">
    <property type="entry name" value="DNA ligase/mRNA capping enzyme"/>
    <property type="match status" value="1"/>
</dbReference>
<dbReference type="FunFam" id="1.10.287.610:FF:000002">
    <property type="entry name" value="DNA ligase"/>
    <property type="match status" value="1"/>
</dbReference>
<evidence type="ECO:0000256" key="2">
    <source>
        <dbReference type="ARBA" id="ARBA00022705"/>
    </source>
</evidence>
<dbReference type="AlphaFoldDB" id="W4VGG3"/>
<keyword evidence="8" id="KW-0234">DNA repair</keyword>